<keyword evidence="2" id="KW-0472">Membrane</keyword>
<keyword evidence="2" id="KW-1133">Transmembrane helix</keyword>
<evidence type="ECO:0000313" key="3">
    <source>
        <dbReference type="EMBL" id="TEB05388.1"/>
    </source>
</evidence>
<proteinExistence type="predicted"/>
<feature type="compositionally biased region" description="Basic residues" evidence="1">
    <location>
        <begin position="77"/>
        <end position="92"/>
    </location>
</feature>
<feature type="transmembrane region" description="Helical" evidence="2">
    <location>
        <begin position="12"/>
        <end position="32"/>
    </location>
</feature>
<evidence type="ECO:0000256" key="1">
    <source>
        <dbReference type="SAM" id="MobiDB-lite"/>
    </source>
</evidence>
<evidence type="ECO:0000313" key="4">
    <source>
        <dbReference type="Proteomes" id="UP000298324"/>
    </source>
</evidence>
<reference evidence="3 4" key="1">
    <citation type="journal article" date="2018" name="Environ. Microbiol.">
        <title>Novel energy conservation strategies and behaviour of Pelotomaculum schinkii driving syntrophic propionate catabolism.</title>
        <authorList>
            <person name="Hidalgo-Ahumada C.A.P."/>
            <person name="Nobu M.K."/>
            <person name="Narihiro T."/>
            <person name="Tamaki H."/>
            <person name="Liu W.T."/>
            <person name="Kamagata Y."/>
            <person name="Stams A.J.M."/>
            <person name="Imachi H."/>
            <person name="Sousa D.Z."/>
        </authorList>
    </citation>
    <scope>NUCLEOTIDE SEQUENCE [LARGE SCALE GENOMIC DNA]</scope>
    <source>
        <strain evidence="3 4">HH</strain>
    </source>
</reference>
<organism evidence="3 4">
    <name type="scientific">Pelotomaculum schinkii</name>
    <dbReference type="NCBI Taxonomy" id="78350"/>
    <lineage>
        <taxon>Bacteria</taxon>
        <taxon>Bacillati</taxon>
        <taxon>Bacillota</taxon>
        <taxon>Clostridia</taxon>
        <taxon>Eubacteriales</taxon>
        <taxon>Desulfotomaculaceae</taxon>
        <taxon>Pelotomaculum</taxon>
    </lineage>
</organism>
<feature type="region of interest" description="Disordered" evidence="1">
    <location>
        <begin position="69"/>
        <end position="92"/>
    </location>
</feature>
<sequence length="92" mass="10403">MAATGKSEAAKWGWLSIAVTVLGVAIISAPWIPDKYKIMLAVPVYAMFFYVYYKYLHLKKMAKANTGAVQDNENRAARRQAQRRQKGKNQLP</sequence>
<keyword evidence="4" id="KW-1185">Reference proteome</keyword>
<dbReference type="EMBL" id="QFGA01000002">
    <property type="protein sequence ID" value="TEB05388.1"/>
    <property type="molecule type" value="Genomic_DNA"/>
</dbReference>
<comment type="caution">
    <text evidence="3">The sequence shown here is derived from an EMBL/GenBank/DDBJ whole genome shotgun (WGS) entry which is preliminary data.</text>
</comment>
<feature type="transmembrane region" description="Helical" evidence="2">
    <location>
        <begin position="38"/>
        <end position="56"/>
    </location>
</feature>
<keyword evidence="2" id="KW-0812">Transmembrane</keyword>
<protein>
    <submittedName>
        <fullName evidence="3">Uncharacterized protein</fullName>
    </submittedName>
</protein>
<dbReference type="AlphaFoldDB" id="A0A4Y7R8U8"/>
<dbReference type="RefSeq" id="WP_190240457.1">
    <property type="nucleotide sequence ID" value="NZ_QFGA01000002.1"/>
</dbReference>
<accession>A0A4Y7R8U8</accession>
<dbReference type="Proteomes" id="UP000298324">
    <property type="component" value="Unassembled WGS sequence"/>
</dbReference>
<gene>
    <name evidence="3" type="ORF">Psch_02429</name>
</gene>
<evidence type="ECO:0000256" key="2">
    <source>
        <dbReference type="SAM" id="Phobius"/>
    </source>
</evidence>
<name>A0A4Y7R8U8_9FIRM</name>